<dbReference type="Proteomes" id="UP000034680">
    <property type="component" value="Unassembled WGS sequence"/>
</dbReference>
<dbReference type="PANTHER" id="PTHR37325">
    <property type="entry name" value="OXIDOREDUCTASE 21 KDA SUBUNIT, PUTATIVE (AFU_ORTHOLOGUE AFUA_4G05910)-RELATED"/>
    <property type="match status" value="1"/>
</dbReference>
<dbReference type="AlphaFoldDB" id="A0A0G2F9L3"/>
<dbReference type="STRING" id="1214573.A0A0G2F9L3"/>
<reference evidence="1 2" key="1">
    <citation type="submission" date="2015-05" db="EMBL/GenBank/DDBJ databases">
        <title>Distinctive expansion of gene families associated with plant cell wall degradation and secondary metabolism in the genomes of grapevine trunk pathogens.</title>
        <authorList>
            <person name="Lawrence D.P."/>
            <person name="Travadon R."/>
            <person name="Rolshausen P.E."/>
            <person name="Baumgartner K."/>
        </authorList>
    </citation>
    <scope>NUCLEOTIDE SEQUENCE [LARGE SCALE GENOMIC DNA]</scope>
    <source>
        <strain evidence="1">DA912</strain>
    </source>
</reference>
<dbReference type="PIRSF" id="PIRSF022976">
    <property type="entry name" value="NADH_Oxi_21kDa"/>
    <property type="match status" value="1"/>
</dbReference>
<sequence>MASKAVAKIAAGGVMKVSTKQTLQSVGIWERIRRSLAIDPERSNGVPLNPHFRWPTPGGQDPLTYDDPVTAPAGDIADNPYWKRDTRRNYPRLSVVGQADAVALLTVGNAANPKVELIGEEGSKALVAAEAEGQEKGLAKVFEEKGVEAAKELLVDGMPPLLSGQSLKKGSWDVHPWEVTEEQSYPEKYPCRTFH</sequence>
<organism evidence="1 2">
    <name type="scientific">Diaporthe ampelina</name>
    <dbReference type="NCBI Taxonomy" id="1214573"/>
    <lineage>
        <taxon>Eukaryota</taxon>
        <taxon>Fungi</taxon>
        <taxon>Dikarya</taxon>
        <taxon>Ascomycota</taxon>
        <taxon>Pezizomycotina</taxon>
        <taxon>Sordariomycetes</taxon>
        <taxon>Sordariomycetidae</taxon>
        <taxon>Diaporthales</taxon>
        <taxon>Diaporthaceae</taxon>
        <taxon>Diaporthe</taxon>
    </lineage>
</organism>
<keyword evidence="1" id="KW-0830">Ubiquinone</keyword>
<gene>
    <name evidence="1" type="ORF">UCDDA912_g09183</name>
</gene>
<dbReference type="InterPro" id="IPR016813">
    <property type="entry name" value="NADH_Ub_cplx-1_21kDa"/>
</dbReference>
<dbReference type="OrthoDB" id="2093493at2759"/>
<dbReference type="PANTHER" id="PTHR37325:SF1">
    <property type="entry name" value="OXIDOREDUCTASE 21 KDA SUBUNIT, PUTATIVE (AFU_ORTHOLOGUE AFUA_4G05910)-RELATED"/>
    <property type="match status" value="1"/>
</dbReference>
<evidence type="ECO:0000313" key="2">
    <source>
        <dbReference type="Proteomes" id="UP000034680"/>
    </source>
</evidence>
<comment type="caution">
    <text evidence="1">The sequence shown here is derived from an EMBL/GenBank/DDBJ whole genome shotgun (WGS) entry which is preliminary data.</text>
</comment>
<name>A0A0G2F9L3_9PEZI</name>
<keyword evidence="2" id="KW-1185">Reference proteome</keyword>
<dbReference type="EMBL" id="LCUC01000439">
    <property type="protein sequence ID" value="KKY30869.1"/>
    <property type="molecule type" value="Genomic_DNA"/>
</dbReference>
<dbReference type="CDD" id="cd22849">
    <property type="entry name" value="NuzM"/>
    <property type="match status" value="1"/>
</dbReference>
<reference evidence="1 2" key="2">
    <citation type="submission" date="2015-05" db="EMBL/GenBank/DDBJ databases">
        <authorList>
            <person name="Morales-Cruz A."/>
            <person name="Amrine K.C."/>
            <person name="Cantu D."/>
        </authorList>
    </citation>
    <scope>NUCLEOTIDE SEQUENCE [LARGE SCALE GENOMIC DNA]</scope>
    <source>
        <strain evidence="1">DA912</strain>
    </source>
</reference>
<accession>A0A0G2F9L3</accession>
<evidence type="ECO:0000313" key="1">
    <source>
        <dbReference type="EMBL" id="KKY30869.1"/>
    </source>
</evidence>
<protein>
    <submittedName>
        <fullName evidence="1">Putative nadh-ubiquinone oxidoreductase kDa subunit</fullName>
    </submittedName>
</protein>
<proteinExistence type="predicted"/>